<dbReference type="Pfam" id="PF12768">
    <property type="entry name" value="Rax2"/>
    <property type="match status" value="1"/>
</dbReference>
<gene>
    <name evidence="6" type="ORF">ATEIFO6365_0008017700</name>
</gene>
<evidence type="ECO:0000256" key="1">
    <source>
        <dbReference type="SAM" id="MobiDB-lite"/>
    </source>
</evidence>
<dbReference type="InterPro" id="IPR015915">
    <property type="entry name" value="Kelch-typ_b-propeller"/>
</dbReference>
<dbReference type="SUPFAM" id="SSF82171">
    <property type="entry name" value="DPP6 N-terminal domain-like"/>
    <property type="match status" value="1"/>
</dbReference>
<dbReference type="SUPFAM" id="SSF50965">
    <property type="entry name" value="Galactose oxidase, central domain"/>
    <property type="match status" value="1"/>
</dbReference>
<reference evidence="6 7" key="1">
    <citation type="submission" date="2020-01" db="EMBL/GenBank/DDBJ databases">
        <title>Aspergillus terreus IFO 6365 whole genome shotgun sequence.</title>
        <authorList>
            <person name="Kanamasa S."/>
            <person name="Takahashi H."/>
        </authorList>
    </citation>
    <scope>NUCLEOTIDE SEQUENCE [LARGE SCALE GENOMIC DNA]</scope>
    <source>
        <strain evidence="6 7">IFO 6365</strain>
    </source>
</reference>
<accession>A0A5M3Z622</accession>
<dbReference type="InterPro" id="IPR011043">
    <property type="entry name" value="Gal_Oxase/kelch_b-propeller"/>
</dbReference>
<dbReference type="GO" id="GO:1902929">
    <property type="term" value="C:plasma membrane of growing cell tip"/>
    <property type="evidence" value="ECO:0007669"/>
    <property type="project" value="TreeGrafter"/>
</dbReference>
<evidence type="ECO:0000256" key="2">
    <source>
        <dbReference type="SAM" id="Phobius"/>
    </source>
</evidence>
<evidence type="ECO:0000313" key="6">
    <source>
        <dbReference type="EMBL" id="GFF18233.1"/>
    </source>
</evidence>
<comment type="caution">
    <text evidence="6">The sequence shown here is derived from an EMBL/GenBank/DDBJ whole genome shotgun (WGS) entry which is preliminary data.</text>
</comment>
<keyword evidence="2" id="KW-0812">Transmembrane</keyword>
<dbReference type="Gene3D" id="2.120.10.80">
    <property type="entry name" value="Kelch-type beta propeller"/>
    <property type="match status" value="1"/>
</dbReference>
<evidence type="ECO:0000259" key="4">
    <source>
        <dbReference type="Pfam" id="PF20842"/>
    </source>
</evidence>
<dbReference type="Pfam" id="PF20843">
    <property type="entry name" value="Rax2_3"/>
    <property type="match status" value="1"/>
</dbReference>
<dbReference type="EMBL" id="BLJY01000008">
    <property type="protein sequence ID" value="GFF18233.1"/>
    <property type="molecule type" value="Genomic_DNA"/>
</dbReference>
<protein>
    <submittedName>
        <fullName evidence="6">Cellular morphogenesis protein</fullName>
    </submittedName>
</protein>
<name>A0A5M3Z622_ASPTE</name>
<feature type="domain" description="Rax2-like C-terminal" evidence="3">
    <location>
        <begin position="876"/>
        <end position="1125"/>
    </location>
</feature>
<feature type="region of interest" description="Disordered" evidence="1">
    <location>
        <begin position="392"/>
        <end position="422"/>
    </location>
</feature>
<feature type="domain" description="Rax2-like second" evidence="4">
    <location>
        <begin position="220"/>
        <end position="368"/>
    </location>
</feature>
<keyword evidence="2" id="KW-1133">Transmembrane helix</keyword>
<dbReference type="Pfam" id="PF20842">
    <property type="entry name" value="Rax2_2"/>
    <property type="match status" value="1"/>
</dbReference>
<evidence type="ECO:0000259" key="5">
    <source>
        <dbReference type="Pfam" id="PF20843"/>
    </source>
</evidence>
<dbReference type="PANTHER" id="PTHR31778:SF2">
    <property type="entry name" value="BUD SITE SELECTION PROTEIN RAX2"/>
    <property type="match status" value="1"/>
</dbReference>
<proteinExistence type="predicted"/>
<dbReference type="InterPro" id="IPR048265">
    <property type="entry name" value="Rax2-like_third"/>
</dbReference>
<organism evidence="6 7">
    <name type="scientific">Aspergillus terreus</name>
    <dbReference type="NCBI Taxonomy" id="33178"/>
    <lineage>
        <taxon>Eukaryota</taxon>
        <taxon>Fungi</taxon>
        <taxon>Dikarya</taxon>
        <taxon>Ascomycota</taxon>
        <taxon>Pezizomycotina</taxon>
        <taxon>Eurotiomycetes</taxon>
        <taxon>Eurotiomycetidae</taxon>
        <taxon>Eurotiales</taxon>
        <taxon>Aspergillaceae</taxon>
        <taxon>Aspergillus</taxon>
        <taxon>Aspergillus subgen. Circumdati</taxon>
    </lineage>
</organism>
<feature type="transmembrane region" description="Helical" evidence="2">
    <location>
        <begin position="1135"/>
        <end position="1158"/>
    </location>
</feature>
<dbReference type="InterPro" id="IPR024982">
    <property type="entry name" value="Rax2-like_C"/>
</dbReference>
<dbReference type="PANTHER" id="PTHR31778">
    <property type="entry name" value="BUD SITE SELECTION PROTEIN RAX2"/>
    <property type="match status" value="1"/>
</dbReference>
<feature type="compositionally biased region" description="Polar residues" evidence="1">
    <location>
        <begin position="399"/>
        <end position="409"/>
    </location>
</feature>
<dbReference type="OrthoDB" id="2503993at2759"/>
<keyword evidence="2" id="KW-0472">Membrane</keyword>
<evidence type="ECO:0000259" key="3">
    <source>
        <dbReference type="Pfam" id="PF12768"/>
    </source>
</evidence>
<feature type="domain" description="Rax2-like third" evidence="5">
    <location>
        <begin position="380"/>
        <end position="534"/>
    </location>
</feature>
<keyword evidence="7" id="KW-1185">Reference proteome</keyword>
<evidence type="ECO:0000313" key="7">
    <source>
        <dbReference type="Proteomes" id="UP000452235"/>
    </source>
</evidence>
<dbReference type="AlphaFoldDB" id="A0A5M3Z622"/>
<sequence>MRFPSLFGPATAGLSTLVHLAHGLSFNPVSQPDLDLGPLGQVALAGDFDAATFYAYTEQADTPSPENDTQSLLTPLPNGVMTTLADSDAAIRAMCPFTKKDGSFAGIFVGGNFTRLGGVESPGAALFNPNTTKVTALPGLTGSVSAVLCDQETNRVYVGGQFQYKNSTNAAVWVADQGWSSLEFEGFNGAVTSILKNDDGHIIFGGAFDGIGNATSSDKTLQIVNLPSANISSDAISSRSGFADPRNILCQTSGADGEGKTWLLDDYSPGYWRADMRYEFYPTKLRLYNTHLEGRGTKSFLFRRLPDNGIMNLTYTDPDTGDDVYCDSSCPLSDSTDELYRDFKFVNTVGMSGFMLEVLGWYGAGAGLNGIQLYDNDTVAYAINDFNEPTCAGIEEPSKSSNTGSWTTTDTDESQSEYLTANVTDSTATDTSVVFMPDVKRSGRYSILLWTPGCSQDGTCNSRGVVNVTSTVSSNSDPVEKRIYQTNLYEKFDVIYTGHVDASDESFRPRVTLTPVAGQGDITVVASRVQFNLIHASGGLSGELNGLYDFDPNSKNTTTDLSSSAINNAGTKLDENASVESMVSHDGVIYVAGNFSGSGIQNIMFLNEDGNATAMAQQGLNSRVASMAVLDSFLYVGGNFTDTSDSSNSNLKHVAAYSFNDKTWTALGGGVNGPVDRVFALSLNVSADLNETTIGVSGNFDQLLEFDDKPSTSVNGFAVWLPSRKNWLQNLNITQFGFSGHLSAVTRAENITILAGNLASGGISVGSSVSLLHEDELGLTPLLSKSNTTGATYTGVYDTSSGRNLTILGGRFTTTASNGSQIHNLAIVDGKEGTISGLGSGVDSNSTFLTFVVSGDTLYAGGNVTGHVGDSALGGFVVYDLENGTFAETQPPRFTGETVTVESIVTRPNSNEIYFAGQFDNAGALPCPGICFYDSDEQQWSRPGAALSGHVLAIRWMSNNNMIAVGDLEIEGNKSVVATYTTKGQVWKSFDGASSSDIPGTVTAFTPASTDVSKFWLAGVSDDGSSFLVNYDGSGFRFADKIFGDGTDIRGLEVLPISKDHENVDLLNVDQMLLVTGQLVIPNFGHASAALFNGTALTPFILTSTSGGQHGRVSQLFYENKNPYAREGDHHSNGIVVLVSFCCALGCVFLIVIAGVIFNKIQRRRQGYVPGPQTDRSTNMQRLPPEYLFNTLKNRNPAAPTI</sequence>
<dbReference type="VEuPathDB" id="FungiDB:ATEG_06428"/>
<dbReference type="Proteomes" id="UP000452235">
    <property type="component" value="Unassembled WGS sequence"/>
</dbReference>
<dbReference type="InterPro" id="IPR048266">
    <property type="entry name" value="Rax2-like_second"/>
</dbReference>